<evidence type="ECO:0000256" key="1">
    <source>
        <dbReference type="ARBA" id="ARBA00004123"/>
    </source>
</evidence>
<gene>
    <name evidence="12" type="ORF">BB560_002803</name>
</gene>
<name>A0A2T9ZDP9_9FUNG</name>
<accession>A0A2T9ZDP9</accession>
<dbReference type="GO" id="GO:1901255">
    <property type="term" value="P:nucleotide-excision repair involved in interstrand cross-link repair"/>
    <property type="evidence" value="ECO:0007669"/>
    <property type="project" value="TreeGrafter"/>
</dbReference>
<dbReference type="AlphaFoldDB" id="A0A2T9ZDP9"/>
<dbReference type="GO" id="GO:0000724">
    <property type="term" value="P:double-strand break repair via homologous recombination"/>
    <property type="evidence" value="ECO:0007669"/>
    <property type="project" value="TreeGrafter"/>
</dbReference>
<keyword evidence="8" id="KW-0234">DNA repair</keyword>
<dbReference type="GO" id="GO:0003697">
    <property type="term" value="F:single-stranded DNA binding"/>
    <property type="evidence" value="ECO:0007669"/>
    <property type="project" value="TreeGrafter"/>
</dbReference>
<organism evidence="12 13">
    <name type="scientific">Smittium megazygosporum</name>
    <dbReference type="NCBI Taxonomy" id="133381"/>
    <lineage>
        <taxon>Eukaryota</taxon>
        <taxon>Fungi</taxon>
        <taxon>Fungi incertae sedis</taxon>
        <taxon>Zoopagomycota</taxon>
        <taxon>Kickxellomycotina</taxon>
        <taxon>Harpellomycetes</taxon>
        <taxon>Harpellales</taxon>
        <taxon>Legeriomycetaceae</taxon>
        <taxon>Smittium</taxon>
    </lineage>
</organism>
<dbReference type="GO" id="GO:0003684">
    <property type="term" value="F:damaged DNA binding"/>
    <property type="evidence" value="ECO:0007669"/>
    <property type="project" value="TreeGrafter"/>
</dbReference>
<keyword evidence="6" id="KW-0378">Hydrolase</keyword>
<dbReference type="SUPFAM" id="SSF52980">
    <property type="entry name" value="Restriction endonuclease-like"/>
    <property type="match status" value="1"/>
</dbReference>
<sequence>MLPLLPFQQKILDKLLIEDALCVVARGLGLDRILTEFLRLCSTKNALVLLLNCTNEQELALQEALLELSSGEQTDYPQLKLVKAELTPANREKNNEGFIKAISDKPEGFVKDFAGVESSLKTLFLRSLHLWPRFQLDIKQDLSADISVIEIRQPMSQKMIESQQAILDCMIATVNEIKKLNKFVEYEDFEYSISTEFERKIRHELAPYWHRISSKSKQLISDLSTLRFLIQMLMDYDCVSFNTYLDSILNANVNMKQSVFSTTQESEWILTDSGNLVFNLARQRVFKPNTNVANPETENLLASLNLPFNISLVLEEQPKWEALSDIIDDIINQSKLKNKKSGKTKNTSEKPKILIMVNSEYTMHQISSYLSQKNRKIMFPVTYGSPSSKQKTKTSPISIGFYPFMINLLRNYFLFKKSVGLLKKSHSEQSSEDSNTIPTSNNSTKPFQSSKAPGTFVNKRRRVRGASLAASNPRSILLKTIDTVLELEDQSQNIANSVLVGSEQFDNASSESFSDLNATKETQVEYPAITFDENYGLIQPDKAVTIKVYSDSGDDNLLDSINPTHVILFNPDTSFIRRLEVHIAHNPNKNMEAYFMVYDNSIEEQKYLNAIRQEKEAFEKLIHTNSVMVIPIQPVFNKDLESEYRNNLLRKIAPLNFLGDQSLGFKDGDALLSDSKLRIIVDVREFRSALPFALYKSKPKSLSSGNYVEIVPRTLLIGDYILHDECCVERKSIPDFVQSLSSGRLYSQCQSMTNHYKHPLLLIEFESNLSFSFSNIRDFTSDFFLSDSISKLILLVLTFPKVRILWSTSPEMSSSYFLDLKSNHPEPDAERAVKMGTENTSLKSESQYNISALNLLQAFPGVDQHNVFKLMDRVKNISHLCTLSKKEIAKIIGTLNGELLYNFLHAHL</sequence>
<keyword evidence="9" id="KW-0539">Nucleus</keyword>
<dbReference type="CDD" id="cd20078">
    <property type="entry name" value="XPF_nuclease_XPF_euk"/>
    <property type="match status" value="1"/>
</dbReference>
<evidence type="ECO:0000256" key="8">
    <source>
        <dbReference type="ARBA" id="ARBA00023204"/>
    </source>
</evidence>
<dbReference type="STRING" id="133381.A0A2T9ZDP9"/>
<keyword evidence="13" id="KW-1185">Reference proteome</keyword>
<evidence type="ECO:0000256" key="10">
    <source>
        <dbReference type="SAM" id="MobiDB-lite"/>
    </source>
</evidence>
<evidence type="ECO:0000256" key="5">
    <source>
        <dbReference type="ARBA" id="ARBA00022763"/>
    </source>
</evidence>
<feature type="region of interest" description="Disordered" evidence="10">
    <location>
        <begin position="426"/>
        <end position="456"/>
    </location>
</feature>
<evidence type="ECO:0000256" key="4">
    <source>
        <dbReference type="ARBA" id="ARBA00022759"/>
    </source>
</evidence>
<reference evidence="12 13" key="1">
    <citation type="journal article" date="2018" name="MBio">
        <title>Comparative Genomics Reveals the Core Gene Toolbox for the Fungus-Insect Symbiosis.</title>
        <authorList>
            <person name="Wang Y."/>
            <person name="Stata M."/>
            <person name="Wang W."/>
            <person name="Stajich J.E."/>
            <person name="White M.M."/>
            <person name="Moncalvo J.M."/>
        </authorList>
    </citation>
    <scope>NUCLEOTIDE SEQUENCE [LARGE SCALE GENOMIC DNA]</scope>
    <source>
        <strain evidence="12 13">SC-DP-2</strain>
    </source>
</reference>
<dbReference type="Gene3D" id="3.40.50.10130">
    <property type="match status" value="1"/>
</dbReference>
<dbReference type="OrthoDB" id="361020at2759"/>
<keyword evidence="3" id="KW-0540">Nuclease</keyword>
<dbReference type="InterPro" id="IPR047520">
    <property type="entry name" value="XPF_nuclease"/>
</dbReference>
<dbReference type="InterPro" id="IPR011335">
    <property type="entry name" value="Restrct_endonuc-II-like"/>
</dbReference>
<dbReference type="PANTHER" id="PTHR10150:SF0">
    <property type="entry name" value="DNA REPAIR ENDONUCLEASE XPF"/>
    <property type="match status" value="1"/>
</dbReference>
<comment type="similarity">
    <text evidence="2">Belongs to the XPF family.</text>
</comment>
<dbReference type="InterPro" id="IPR006166">
    <property type="entry name" value="ERCC4_domain"/>
</dbReference>
<evidence type="ECO:0000256" key="2">
    <source>
        <dbReference type="ARBA" id="ARBA00010015"/>
    </source>
</evidence>
<keyword evidence="5" id="KW-0227">DNA damage</keyword>
<protein>
    <recommendedName>
        <fullName evidence="11">ERCC4 domain-containing protein</fullName>
    </recommendedName>
</protein>
<dbReference type="Proteomes" id="UP000245609">
    <property type="component" value="Unassembled WGS sequence"/>
</dbReference>
<evidence type="ECO:0000256" key="9">
    <source>
        <dbReference type="ARBA" id="ARBA00023242"/>
    </source>
</evidence>
<proteinExistence type="inferred from homology"/>
<dbReference type="Gene3D" id="1.10.150.20">
    <property type="entry name" value="5' to 3' exonuclease, C-terminal subdomain"/>
    <property type="match status" value="1"/>
</dbReference>
<evidence type="ECO:0000256" key="7">
    <source>
        <dbReference type="ARBA" id="ARBA00023125"/>
    </source>
</evidence>
<feature type="compositionally biased region" description="Polar residues" evidence="10">
    <location>
        <begin position="432"/>
        <end position="452"/>
    </location>
</feature>
<dbReference type="PANTHER" id="PTHR10150">
    <property type="entry name" value="DNA REPAIR ENDONUCLEASE XPF"/>
    <property type="match status" value="1"/>
</dbReference>
<dbReference type="GO" id="GO:0000014">
    <property type="term" value="F:single-stranded DNA endodeoxyribonuclease activity"/>
    <property type="evidence" value="ECO:0007669"/>
    <property type="project" value="TreeGrafter"/>
</dbReference>
<keyword evidence="4" id="KW-0255">Endonuclease</keyword>
<evidence type="ECO:0000313" key="13">
    <source>
        <dbReference type="Proteomes" id="UP000245609"/>
    </source>
</evidence>
<dbReference type="SUPFAM" id="SSF47781">
    <property type="entry name" value="RuvA domain 2-like"/>
    <property type="match status" value="1"/>
</dbReference>
<comment type="caution">
    <text evidence="12">The sequence shown here is derived from an EMBL/GenBank/DDBJ whole genome shotgun (WGS) entry which is preliminary data.</text>
</comment>
<dbReference type="InterPro" id="IPR010994">
    <property type="entry name" value="RuvA_2-like"/>
</dbReference>
<evidence type="ECO:0000256" key="3">
    <source>
        <dbReference type="ARBA" id="ARBA00022722"/>
    </source>
</evidence>
<evidence type="ECO:0000259" key="11">
    <source>
        <dbReference type="SMART" id="SM00891"/>
    </source>
</evidence>
<dbReference type="Pfam" id="PF02732">
    <property type="entry name" value="ERCC4"/>
    <property type="match status" value="1"/>
</dbReference>
<comment type="subcellular location">
    <subcellularLocation>
        <location evidence="1">Nucleus</location>
    </subcellularLocation>
</comment>
<evidence type="ECO:0000313" key="12">
    <source>
        <dbReference type="EMBL" id="PVV02734.1"/>
    </source>
</evidence>
<dbReference type="SMART" id="SM00891">
    <property type="entry name" value="ERCC4"/>
    <property type="match status" value="1"/>
</dbReference>
<keyword evidence="7" id="KW-0238">DNA-binding</keyword>
<dbReference type="FunFam" id="3.40.50.10130:FF:000002">
    <property type="entry name" value="DNA repair endonuclease XPF"/>
    <property type="match status" value="1"/>
</dbReference>
<feature type="domain" description="ERCC4" evidence="11">
    <location>
        <begin position="678"/>
        <end position="767"/>
    </location>
</feature>
<dbReference type="EMBL" id="MBFS01000348">
    <property type="protein sequence ID" value="PVV02734.1"/>
    <property type="molecule type" value="Genomic_DNA"/>
</dbReference>
<dbReference type="GO" id="GO:0000110">
    <property type="term" value="C:nucleotide-excision repair factor 1 complex"/>
    <property type="evidence" value="ECO:0007669"/>
    <property type="project" value="TreeGrafter"/>
</dbReference>
<evidence type="ECO:0000256" key="6">
    <source>
        <dbReference type="ARBA" id="ARBA00022801"/>
    </source>
</evidence>
<dbReference type="GO" id="GO:0000712">
    <property type="term" value="P:resolution of meiotic recombination intermediates"/>
    <property type="evidence" value="ECO:0007669"/>
    <property type="project" value="TreeGrafter"/>
</dbReference>